<dbReference type="CDD" id="cd12113">
    <property type="entry name" value="PHP_PolIIIA_DnaE3"/>
    <property type="match status" value="1"/>
</dbReference>
<dbReference type="InterPro" id="IPR040982">
    <property type="entry name" value="DNA_pol3_finger"/>
</dbReference>
<evidence type="ECO:0000256" key="2">
    <source>
        <dbReference type="ARBA" id="ARBA00009496"/>
    </source>
</evidence>
<keyword evidence="14" id="KW-1185">Reference proteome</keyword>
<evidence type="ECO:0000256" key="9">
    <source>
        <dbReference type="ARBA" id="ARBA00025611"/>
    </source>
</evidence>
<dbReference type="InterPro" id="IPR016195">
    <property type="entry name" value="Pol/histidinol_Pase-like"/>
</dbReference>
<dbReference type="Proteomes" id="UP001199424">
    <property type="component" value="Unassembled WGS sequence"/>
</dbReference>
<keyword evidence="7" id="KW-0235">DNA replication</keyword>
<evidence type="ECO:0000256" key="5">
    <source>
        <dbReference type="ARBA" id="ARBA00022679"/>
    </source>
</evidence>
<gene>
    <name evidence="13" type="ORF">LKD31_00275</name>
</gene>
<dbReference type="GO" id="GO:0003887">
    <property type="term" value="F:DNA-directed DNA polymerase activity"/>
    <property type="evidence" value="ECO:0007669"/>
    <property type="project" value="UniProtKB-KW"/>
</dbReference>
<dbReference type="Pfam" id="PF14579">
    <property type="entry name" value="HHH_6"/>
    <property type="match status" value="1"/>
</dbReference>
<feature type="compositionally biased region" description="Basic and acidic residues" evidence="11">
    <location>
        <begin position="1083"/>
        <end position="1093"/>
    </location>
</feature>
<evidence type="ECO:0000256" key="4">
    <source>
        <dbReference type="ARBA" id="ARBA00019114"/>
    </source>
</evidence>
<sequence>MAFTHLHVHTEYSLLDGACRIEKLLDKAQEMGQKSVAITDHGVMYGVIDFYKAAKKRGIKPIIGCEIYVAKRSRFDKIHGIDNENRHLVLLCKNETGYRNLVAIVSKAWTEGFYSKPRADMELLREHSEGLIALSACLAGEIPRALSVGDYDEAKAAALRYREIFGEDNFYLELQDHGLREQAHINPQIIRLSKDTGIPLVVTNDCHYIEKEDTKMHHILVCIQTNRTVEDEDTLEFGSDEFYFKSEDEMRALFPDCPEAADNTQKIADRCNVEFEFGKTKLPRFDTPDGSDNREYFRRMCYAGLHKHYGENPKKEIVDRLEYEISTIDTMGYVNYYLIVYDFIRQAKSMGIPVGPGRGSGVGSLAAYCIGITGVDPLRYDLLFERFLNPERVSMPDFDVDFSDERRQEIIEYVTEKYGTDHVAQIVTFGTMAARLAIRDVGRAMAIPYTTCDTVAKLVPMELDITIDAALERVSELRDLYESDKQVHELLDMARKIEGMPRHTSTHAAGVVITDRPVVDYVPLSMNDDSPVTQYTMTAIEQLGLLKMDFLGLRNLSVIDHAEQMIAKHTPGFKVENAPDNDPDVFKMIASGATEGVFQFESAGMRRVIMQSDPKSIEDLIAVISLYRPGPMKFIPMYVENRKHPDKITYRHPRLSKILDVTYGCIIYQEQVMRIFRELAGYSLGRADIVRRAMSKKKHDVMEQEREYFIHGLKREDGTVEIEGCIARGVDEQTAETIYDEMKSFASYAFNKSHAAAYAVVAYRTAYLKYHYPKEYMAALLTSVLASAGKIAAYMEECSRLNIAVLPPHVNESEQGFSVFENSIRFGLLAIRNLGRGLIQRILSERTMNGPFTTFYDFCKRMQGRDLNRRAVESLIRCGAFDGLGNNRREMLMAVGPLLDQLEDDKRRNIEGQIGLFDFGGEEKTESFEMPKAEEFPKTELLSMEKEVTGMYLSGHPMSPYAEVYNAGIAARFDEIARSAAGESDQYKDEQYVDVLAVVESVKKKVTRSGSAMAFVTLEDMYGSMEALVFPKVLEKYGDLFAPGGSVWAHGRISFTEEKDPKFICEYASAPFSPEEMMIRRRPAPEEKKRDSQKPAAVPESVTPPRGEERPGVQIKGYNTAYKGLYLRVPNAEDPLCKKAMQYIEIFDGVTDLYLYYTDTKKLVRAPARYRVAVNYELVSALRKLLGEGNVALKE</sequence>
<dbReference type="PANTHER" id="PTHR32294">
    <property type="entry name" value="DNA POLYMERASE III SUBUNIT ALPHA"/>
    <property type="match status" value="1"/>
</dbReference>
<dbReference type="GO" id="GO:0008408">
    <property type="term" value="F:3'-5' exonuclease activity"/>
    <property type="evidence" value="ECO:0007669"/>
    <property type="project" value="InterPro"/>
</dbReference>
<dbReference type="NCBIfam" id="NF005298">
    <property type="entry name" value="PRK06826.1"/>
    <property type="match status" value="1"/>
</dbReference>
<dbReference type="InterPro" id="IPR041931">
    <property type="entry name" value="DNA_pol3_alpha_thumb_dom"/>
</dbReference>
<dbReference type="InterPro" id="IPR004805">
    <property type="entry name" value="DnaE2/DnaE/PolC"/>
</dbReference>
<dbReference type="GO" id="GO:0003676">
    <property type="term" value="F:nucleic acid binding"/>
    <property type="evidence" value="ECO:0007669"/>
    <property type="project" value="InterPro"/>
</dbReference>
<evidence type="ECO:0000256" key="3">
    <source>
        <dbReference type="ARBA" id="ARBA00012417"/>
    </source>
</evidence>
<evidence type="ECO:0000256" key="11">
    <source>
        <dbReference type="SAM" id="MobiDB-lite"/>
    </source>
</evidence>
<keyword evidence="5 13" id="KW-0808">Transferase</keyword>
<dbReference type="Pfam" id="PF01336">
    <property type="entry name" value="tRNA_anti-codon"/>
    <property type="match status" value="1"/>
</dbReference>
<protein>
    <recommendedName>
        <fullName evidence="4">DNA polymerase III subunit alpha</fullName>
        <ecNumber evidence="3">2.7.7.7</ecNumber>
    </recommendedName>
</protein>
<comment type="similarity">
    <text evidence="2">Belongs to the DNA polymerase type-C family. DnaE subfamily.</text>
</comment>
<comment type="catalytic activity">
    <reaction evidence="10">
        <text>DNA(n) + a 2'-deoxyribonucleoside 5'-triphosphate = DNA(n+1) + diphosphate</text>
        <dbReference type="Rhea" id="RHEA:22508"/>
        <dbReference type="Rhea" id="RHEA-COMP:17339"/>
        <dbReference type="Rhea" id="RHEA-COMP:17340"/>
        <dbReference type="ChEBI" id="CHEBI:33019"/>
        <dbReference type="ChEBI" id="CHEBI:61560"/>
        <dbReference type="ChEBI" id="CHEBI:173112"/>
        <dbReference type="EC" id="2.7.7.7"/>
    </reaction>
</comment>
<dbReference type="Gene3D" id="1.10.150.870">
    <property type="match status" value="1"/>
</dbReference>
<feature type="region of interest" description="Disordered" evidence="11">
    <location>
        <begin position="1083"/>
        <end position="1113"/>
    </location>
</feature>
<dbReference type="Gene3D" id="3.20.20.140">
    <property type="entry name" value="Metal-dependent hydrolases"/>
    <property type="match status" value="1"/>
</dbReference>
<evidence type="ECO:0000313" key="14">
    <source>
        <dbReference type="Proteomes" id="UP001199424"/>
    </source>
</evidence>
<dbReference type="Pfam" id="PF17657">
    <property type="entry name" value="DNA_pol3_finger"/>
    <property type="match status" value="1"/>
</dbReference>
<dbReference type="Gene3D" id="1.10.10.1600">
    <property type="entry name" value="Bacterial DNA polymerase III alpha subunit, thumb domain"/>
    <property type="match status" value="1"/>
</dbReference>
<dbReference type="InterPro" id="IPR003141">
    <property type="entry name" value="Pol/His_phosphatase_N"/>
</dbReference>
<evidence type="ECO:0000256" key="10">
    <source>
        <dbReference type="ARBA" id="ARBA00049244"/>
    </source>
</evidence>
<dbReference type="AlphaFoldDB" id="A0AAE3AJQ5"/>
<dbReference type="Pfam" id="PF02811">
    <property type="entry name" value="PHP"/>
    <property type="match status" value="1"/>
</dbReference>
<organism evidence="13 14">
    <name type="scientific">Hominenteromicrobium mulieris</name>
    <dbReference type="NCBI Taxonomy" id="2885357"/>
    <lineage>
        <taxon>Bacteria</taxon>
        <taxon>Bacillati</taxon>
        <taxon>Bacillota</taxon>
        <taxon>Clostridia</taxon>
        <taxon>Eubacteriales</taxon>
        <taxon>Oscillospiraceae</taxon>
        <taxon>Hominenteromicrobium</taxon>
    </lineage>
</organism>
<dbReference type="PANTHER" id="PTHR32294:SF0">
    <property type="entry name" value="DNA POLYMERASE III SUBUNIT ALPHA"/>
    <property type="match status" value="1"/>
</dbReference>
<dbReference type="Pfam" id="PF07733">
    <property type="entry name" value="DNA_pol3_alpha"/>
    <property type="match status" value="1"/>
</dbReference>
<dbReference type="RefSeq" id="WP_308448120.1">
    <property type="nucleotide sequence ID" value="NZ_JAJEQC010000001.1"/>
</dbReference>
<keyword evidence="8" id="KW-0239">DNA-directed DNA polymerase</keyword>
<feature type="domain" description="Polymerase/histidinol phosphatase N-terminal" evidence="12">
    <location>
        <begin position="4"/>
        <end position="71"/>
    </location>
</feature>
<evidence type="ECO:0000256" key="7">
    <source>
        <dbReference type="ARBA" id="ARBA00022705"/>
    </source>
</evidence>
<dbReference type="SMART" id="SM00481">
    <property type="entry name" value="POLIIIAc"/>
    <property type="match status" value="1"/>
</dbReference>
<dbReference type="InterPro" id="IPR029460">
    <property type="entry name" value="DNAPol_HHH"/>
</dbReference>
<dbReference type="InterPro" id="IPR011708">
    <property type="entry name" value="DNA_pol3_alpha_NTPase_dom"/>
</dbReference>
<evidence type="ECO:0000256" key="1">
    <source>
        <dbReference type="ARBA" id="ARBA00004496"/>
    </source>
</evidence>
<evidence type="ECO:0000313" key="13">
    <source>
        <dbReference type="EMBL" id="MCC2135459.1"/>
    </source>
</evidence>
<comment type="subcellular location">
    <subcellularLocation>
        <location evidence="1">Cytoplasm</location>
    </subcellularLocation>
</comment>
<evidence type="ECO:0000256" key="6">
    <source>
        <dbReference type="ARBA" id="ARBA00022695"/>
    </source>
</evidence>
<dbReference type="GO" id="GO:0006260">
    <property type="term" value="P:DNA replication"/>
    <property type="evidence" value="ECO:0007669"/>
    <property type="project" value="UniProtKB-KW"/>
</dbReference>
<dbReference type="NCBIfam" id="NF004226">
    <property type="entry name" value="PRK05673.1"/>
    <property type="match status" value="1"/>
</dbReference>
<dbReference type="GO" id="GO:0005737">
    <property type="term" value="C:cytoplasm"/>
    <property type="evidence" value="ECO:0007669"/>
    <property type="project" value="UniProtKB-SubCell"/>
</dbReference>
<dbReference type="EC" id="2.7.7.7" evidence="3"/>
<evidence type="ECO:0000259" key="12">
    <source>
        <dbReference type="SMART" id="SM00481"/>
    </source>
</evidence>
<evidence type="ECO:0000256" key="8">
    <source>
        <dbReference type="ARBA" id="ARBA00022932"/>
    </source>
</evidence>
<comment type="function">
    <text evidence="9">DNA polymerase III is a complex, multichain enzyme responsible for most of the replicative synthesis in bacteria. This DNA polymerase also exhibits 3' to 5' exonuclease activity. The alpha chain is the DNA polymerase.</text>
</comment>
<dbReference type="InterPro" id="IPR004365">
    <property type="entry name" value="NA-bd_OB_tRNA"/>
</dbReference>
<dbReference type="NCBIfam" id="TIGR00594">
    <property type="entry name" value="polc"/>
    <property type="match status" value="1"/>
</dbReference>
<dbReference type="EMBL" id="JAJEQC010000001">
    <property type="protein sequence ID" value="MCC2135459.1"/>
    <property type="molecule type" value="Genomic_DNA"/>
</dbReference>
<dbReference type="InterPro" id="IPR004013">
    <property type="entry name" value="PHP_dom"/>
</dbReference>
<reference evidence="13" key="1">
    <citation type="submission" date="2021-10" db="EMBL/GenBank/DDBJ databases">
        <title>Anaerobic single-cell dispensing facilitates the cultivation of human gut bacteria.</title>
        <authorList>
            <person name="Afrizal A."/>
        </authorList>
    </citation>
    <scope>NUCLEOTIDE SEQUENCE</scope>
    <source>
        <strain evidence="13">CLA-AA-H250</strain>
    </source>
</reference>
<dbReference type="SUPFAM" id="SSF89550">
    <property type="entry name" value="PHP domain-like"/>
    <property type="match status" value="1"/>
</dbReference>
<comment type="caution">
    <text evidence="13">The sequence shown here is derived from an EMBL/GenBank/DDBJ whole genome shotgun (WGS) entry which is preliminary data.</text>
</comment>
<accession>A0AAE3AJQ5</accession>
<dbReference type="CDD" id="cd04485">
    <property type="entry name" value="DnaE_OBF"/>
    <property type="match status" value="1"/>
</dbReference>
<keyword evidence="6 13" id="KW-0548">Nucleotidyltransferase</keyword>
<proteinExistence type="inferred from homology"/>
<name>A0AAE3AJQ5_9FIRM</name>